<name>A0A067WFI6_9HYPH</name>
<keyword evidence="1" id="KW-0812">Transmembrane</keyword>
<proteinExistence type="predicted"/>
<dbReference type="PATRIC" id="fig|1134510.3.peg.950"/>
<keyword evidence="1" id="KW-1133">Transmembrane helix</keyword>
<protein>
    <submittedName>
        <fullName evidence="2">Uncharacterized protein</fullName>
    </submittedName>
</protein>
<evidence type="ECO:0000313" key="2">
    <source>
        <dbReference type="EMBL" id="KEC55548.1"/>
    </source>
</evidence>
<sequence length="39" mass="4199">MFADFLSPERGKVINTALFPNSSIAVGYGVALTALRRSK</sequence>
<dbReference type="EMBL" id="AHPL01000007">
    <property type="protein sequence ID" value="KEC55548.1"/>
    <property type="molecule type" value="Genomic_DNA"/>
</dbReference>
<keyword evidence="3" id="KW-1185">Reference proteome</keyword>
<dbReference type="Proteomes" id="UP000027015">
    <property type="component" value="Unassembled WGS sequence"/>
</dbReference>
<organism evidence="2 3">
    <name type="scientific">Bartonella koehlerae C-29</name>
    <dbReference type="NCBI Taxonomy" id="1134510"/>
    <lineage>
        <taxon>Bacteria</taxon>
        <taxon>Pseudomonadati</taxon>
        <taxon>Pseudomonadota</taxon>
        <taxon>Alphaproteobacteria</taxon>
        <taxon>Hyphomicrobiales</taxon>
        <taxon>Bartonellaceae</taxon>
        <taxon>Bartonella</taxon>
    </lineage>
</organism>
<reference evidence="2 3" key="1">
    <citation type="submission" date="2012-04" db="EMBL/GenBank/DDBJ databases">
        <title>The Genome Sequence of Bartonella koehlerae C-29.</title>
        <authorList>
            <consortium name="The Broad Institute Genome Sequencing Platform"/>
            <consortium name="The Broad Institute Genome Sequencing Center for Infectious Disease"/>
            <person name="Feldgarden M."/>
            <person name="Kirby J."/>
            <person name="Kosoy M."/>
            <person name="Birtles R."/>
            <person name="Probert W.S."/>
            <person name="Chiaraviglio L."/>
            <person name="Walker B."/>
            <person name="Young S.K."/>
            <person name="Zeng Q."/>
            <person name="Gargeya S."/>
            <person name="Fitzgerald M."/>
            <person name="Haas B."/>
            <person name="Abouelleil A."/>
            <person name="Alvarado L."/>
            <person name="Arachchi H.M."/>
            <person name="Berlin A.M."/>
            <person name="Chapman S.B."/>
            <person name="Goldberg J."/>
            <person name="Griggs A."/>
            <person name="Gujja S."/>
            <person name="Hansen M."/>
            <person name="Howarth C."/>
            <person name="Imamovic A."/>
            <person name="Larimer J."/>
            <person name="McCowen C."/>
            <person name="Montmayeur A."/>
            <person name="Murphy C."/>
            <person name="Neiman D."/>
            <person name="Pearson M."/>
            <person name="Priest M."/>
            <person name="Roberts A."/>
            <person name="Saif S."/>
            <person name="Shea T."/>
            <person name="Sisk P."/>
            <person name="Sykes S."/>
            <person name="Wortman J."/>
            <person name="Nusbaum C."/>
            <person name="Birren B."/>
        </authorList>
    </citation>
    <scope>NUCLEOTIDE SEQUENCE [LARGE SCALE GENOMIC DNA]</scope>
    <source>
        <strain evidence="2 3">C-29</strain>
    </source>
</reference>
<dbReference type="HOGENOM" id="CLU_3305352_0_0_5"/>
<gene>
    <name evidence="2" type="ORF">O9A_00828</name>
</gene>
<evidence type="ECO:0000313" key="3">
    <source>
        <dbReference type="Proteomes" id="UP000027015"/>
    </source>
</evidence>
<accession>A0A067WFI6</accession>
<keyword evidence="1" id="KW-0472">Membrane</keyword>
<evidence type="ECO:0000256" key="1">
    <source>
        <dbReference type="SAM" id="Phobius"/>
    </source>
</evidence>
<dbReference type="STRING" id="1134510.O9A_00828"/>
<dbReference type="AlphaFoldDB" id="A0A067WFI6"/>
<comment type="caution">
    <text evidence="2">The sequence shown here is derived from an EMBL/GenBank/DDBJ whole genome shotgun (WGS) entry which is preliminary data.</text>
</comment>
<feature type="transmembrane region" description="Helical" evidence="1">
    <location>
        <begin position="13"/>
        <end position="35"/>
    </location>
</feature>